<dbReference type="OrthoDB" id="795572at2"/>
<evidence type="ECO:0000313" key="2">
    <source>
        <dbReference type="Proteomes" id="UP000264217"/>
    </source>
</evidence>
<proteinExistence type="predicted"/>
<name>A0A372NRP1_9SPHI</name>
<gene>
    <name evidence="1" type="ORF">D0C36_20255</name>
</gene>
<dbReference type="AlphaFoldDB" id="A0A372NRP1"/>
<reference evidence="1 2" key="1">
    <citation type="submission" date="2018-08" db="EMBL/GenBank/DDBJ databases">
        <title>Mucilaginibacter sp. MYSH2.</title>
        <authorList>
            <person name="Seo T."/>
        </authorList>
    </citation>
    <scope>NUCLEOTIDE SEQUENCE [LARGE SCALE GENOMIC DNA]</scope>
    <source>
        <strain evidence="1 2">MYSH2</strain>
    </source>
</reference>
<comment type="caution">
    <text evidence="1">The sequence shown here is derived from an EMBL/GenBank/DDBJ whole genome shotgun (WGS) entry which is preliminary data.</text>
</comment>
<dbReference type="EMBL" id="QWDC01000003">
    <property type="protein sequence ID" value="RFZ91267.1"/>
    <property type="molecule type" value="Genomic_DNA"/>
</dbReference>
<dbReference type="RefSeq" id="WP_117393508.1">
    <property type="nucleotide sequence ID" value="NZ_QWDC01000003.1"/>
</dbReference>
<evidence type="ECO:0000313" key="1">
    <source>
        <dbReference type="EMBL" id="RFZ91267.1"/>
    </source>
</evidence>
<sequence>MPKNYQLSDFVSFKKSGKLRYELHCTPRQEADIYRWLKEQGFGLSEADERVFTFRRIGGEIMPASVISMKRNFLAFLEAAAFESNDGDEPKRSELINWFFSMPPLKQNELFRLHLKDTLSPEEMSRIQAA</sequence>
<keyword evidence="2" id="KW-1185">Reference proteome</keyword>
<organism evidence="1 2">
    <name type="scientific">Mucilaginibacter conchicola</name>
    <dbReference type="NCBI Taxonomy" id="2303333"/>
    <lineage>
        <taxon>Bacteria</taxon>
        <taxon>Pseudomonadati</taxon>
        <taxon>Bacteroidota</taxon>
        <taxon>Sphingobacteriia</taxon>
        <taxon>Sphingobacteriales</taxon>
        <taxon>Sphingobacteriaceae</taxon>
        <taxon>Mucilaginibacter</taxon>
    </lineage>
</organism>
<accession>A0A372NRP1</accession>
<dbReference type="Proteomes" id="UP000264217">
    <property type="component" value="Unassembled WGS sequence"/>
</dbReference>
<protein>
    <submittedName>
        <fullName evidence="1">Uncharacterized protein</fullName>
    </submittedName>
</protein>